<feature type="domain" description="Photosynthesis system II assembly factor Ycf48/Hcf136-like" evidence="5">
    <location>
        <begin position="91"/>
        <end position="166"/>
    </location>
</feature>
<dbReference type="PANTHER" id="PTHR47199:SF2">
    <property type="entry name" value="PHOTOSYSTEM II STABILITY_ASSEMBLY FACTOR HCF136, CHLOROPLASTIC"/>
    <property type="match status" value="1"/>
</dbReference>
<comment type="caution">
    <text evidence="6">The sequence shown here is derived from an EMBL/GenBank/DDBJ whole genome shotgun (WGS) entry which is preliminary data.</text>
</comment>
<accession>A0AAE0FE34</accession>
<proteinExistence type="predicted"/>
<dbReference type="PANTHER" id="PTHR47199">
    <property type="entry name" value="PHOTOSYSTEM II STABILITY/ASSEMBLY FACTOR HCF136, CHLOROPLASTIC"/>
    <property type="match status" value="1"/>
</dbReference>
<dbReference type="AlphaFoldDB" id="A0AAE0FE34"/>
<dbReference type="SUPFAM" id="SSF110296">
    <property type="entry name" value="Oligoxyloglucan reducing end-specific cellobiohydrolase"/>
    <property type="match status" value="1"/>
</dbReference>
<evidence type="ECO:0000256" key="3">
    <source>
        <dbReference type="SAM" id="MobiDB-lite"/>
    </source>
</evidence>
<keyword evidence="4" id="KW-0732">Signal</keyword>
<dbReference type="EMBL" id="LGRX02020269">
    <property type="protein sequence ID" value="KAK3257661.1"/>
    <property type="molecule type" value="Genomic_DNA"/>
</dbReference>
<evidence type="ECO:0000256" key="1">
    <source>
        <dbReference type="ARBA" id="ARBA00022531"/>
    </source>
</evidence>
<evidence type="ECO:0000313" key="7">
    <source>
        <dbReference type="Proteomes" id="UP001190700"/>
    </source>
</evidence>
<dbReference type="Gene3D" id="2.130.10.10">
    <property type="entry name" value="YVTN repeat-like/Quinoprotein amine dehydrogenase"/>
    <property type="match status" value="1"/>
</dbReference>
<dbReference type="Proteomes" id="UP001190700">
    <property type="component" value="Unassembled WGS sequence"/>
</dbReference>
<reference evidence="6 7" key="1">
    <citation type="journal article" date="2015" name="Genome Biol. Evol.">
        <title>Comparative Genomics of a Bacterivorous Green Alga Reveals Evolutionary Causalities and Consequences of Phago-Mixotrophic Mode of Nutrition.</title>
        <authorList>
            <person name="Burns J.A."/>
            <person name="Paasch A."/>
            <person name="Narechania A."/>
            <person name="Kim E."/>
        </authorList>
    </citation>
    <scope>NUCLEOTIDE SEQUENCE [LARGE SCALE GENOMIC DNA]</scope>
    <source>
        <strain evidence="6 7">PLY_AMNH</strain>
    </source>
</reference>
<sequence length="379" mass="41215">MPMAKQTCIIRAFMVLLAGPPLGHAQWGWLHADSNTNSHLKDLCIVRTGHMWAVGEDDTIVKSIDGGASWAVTRSGLAPPCRSCPRYDWIGVSFSDAYHGWVVGSYGMVLRTADGGTLWEDQFSGFVAQPEQISLNSVHAFNSLRAIIVGDAGTIIGTEDGGANWAPFVSRVAGNLYNLQFVNNLTGFVSGDIGNRLLRTDDGGTSWDFLFVSEWEHTSNHHFINEAEGWLVGSGGKVARTTTMGRHWEIFEGCWVGQEFHSIVVDSGTGYGWLVGLEGTVCWSWDKAANWEAWDTRLLVYGVTLLQLRQLPGEFPWAVGLFGEIAYFAGSPPPPPPPPPPNPPPPPPPLPPSSLPPPPPHNRPPPPPPPPPPPLLHHL</sequence>
<dbReference type="InterPro" id="IPR015943">
    <property type="entry name" value="WD40/YVTN_repeat-like_dom_sf"/>
</dbReference>
<dbReference type="InterPro" id="IPR028203">
    <property type="entry name" value="PSII_CF48-like_dom"/>
</dbReference>
<keyword evidence="7" id="KW-1185">Reference proteome</keyword>
<dbReference type="GO" id="GO:0009523">
    <property type="term" value="C:photosystem II"/>
    <property type="evidence" value="ECO:0007669"/>
    <property type="project" value="UniProtKB-KW"/>
</dbReference>
<evidence type="ECO:0000256" key="4">
    <source>
        <dbReference type="SAM" id="SignalP"/>
    </source>
</evidence>
<keyword evidence="1" id="KW-0602">Photosynthesis</keyword>
<evidence type="ECO:0000313" key="6">
    <source>
        <dbReference type="EMBL" id="KAK3257661.1"/>
    </source>
</evidence>
<protein>
    <recommendedName>
        <fullName evidence="5">Photosynthesis system II assembly factor Ycf48/Hcf136-like domain-containing protein</fullName>
    </recommendedName>
</protein>
<gene>
    <name evidence="6" type="ORF">CYMTET_33265</name>
</gene>
<feature type="region of interest" description="Disordered" evidence="3">
    <location>
        <begin position="330"/>
        <end position="379"/>
    </location>
</feature>
<dbReference type="GO" id="GO:0015979">
    <property type="term" value="P:photosynthesis"/>
    <property type="evidence" value="ECO:0007669"/>
    <property type="project" value="UniProtKB-KW"/>
</dbReference>
<name>A0AAE0FE34_9CHLO</name>
<keyword evidence="2" id="KW-0604">Photosystem II</keyword>
<feature type="signal peptide" evidence="4">
    <location>
        <begin position="1"/>
        <end position="25"/>
    </location>
</feature>
<feature type="chain" id="PRO_5042034928" description="Photosynthesis system II assembly factor Ycf48/Hcf136-like domain-containing protein" evidence="4">
    <location>
        <begin position="26"/>
        <end position="379"/>
    </location>
</feature>
<feature type="compositionally biased region" description="Pro residues" evidence="3">
    <location>
        <begin position="331"/>
        <end position="379"/>
    </location>
</feature>
<evidence type="ECO:0000259" key="5">
    <source>
        <dbReference type="Pfam" id="PF14870"/>
    </source>
</evidence>
<organism evidence="6 7">
    <name type="scientific">Cymbomonas tetramitiformis</name>
    <dbReference type="NCBI Taxonomy" id="36881"/>
    <lineage>
        <taxon>Eukaryota</taxon>
        <taxon>Viridiplantae</taxon>
        <taxon>Chlorophyta</taxon>
        <taxon>Pyramimonadophyceae</taxon>
        <taxon>Pyramimonadales</taxon>
        <taxon>Pyramimonadaceae</taxon>
        <taxon>Cymbomonas</taxon>
    </lineage>
</organism>
<dbReference type="Pfam" id="PF14870">
    <property type="entry name" value="PSII_BNR"/>
    <property type="match status" value="1"/>
</dbReference>
<evidence type="ECO:0000256" key="2">
    <source>
        <dbReference type="ARBA" id="ARBA00023276"/>
    </source>
</evidence>
<feature type="non-terminal residue" evidence="6">
    <location>
        <position position="379"/>
    </location>
</feature>